<dbReference type="Proteomes" id="UP000509684">
    <property type="component" value="Chromosome"/>
</dbReference>
<reference evidence="1 2" key="1">
    <citation type="journal article" date="2019" name="Microbiome">
        <title>Annotated bacterial chromosomes from frame-shift-corrected long-read metagenomic data.</title>
        <authorList>
            <person name="Arumugam K."/>
            <person name="Bagci C."/>
            <person name="Bessarab I."/>
            <person name="Beier S."/>
            <person name="Buchfink B."/>
            <person name="Gorska A."/>
            <person name="Qiu G."/>
            <person name="Huson D.H."/>
            <person name="Williams R.B.H."/>
        </authorList>
    </citation>
    <scope>NUCLEOTIDE SEQUENCE [LARGE SCALE GENOMIC DNA]</scope>
    <source>
        <strain evidence="1">SSA1</strain>
    </source>
</reference>
<gene>
    <name evidence="1" type="ORF">HWD57_04265</name>
</gene>
<dbReference type="AlphaFoldDB" id="A0A7D5SC26"/>
<dbReference type="InterPro" id="IPR021427">
    <property type="entry name" value="DUF3077"/>
</dbReference>
<protein>
    <submittedName>
        <fullName evidence="1">DUF3077 domain-containing protein</fullName>
    </submittedName>
</protein>
<name>A0A7D5SC26_9PROT</name>
<sequence length="89" mass="9342">MAENTTVSVPFFAPAGLPSVYFTVREGLPPTDALEGASLFLASAGDMASELPSDRLPGEARQWAIVYLIEMAKALVDAVVSNSMEASHG</sequence>
<proteinExistence type="predicted"/>
<evidence type="ECO:0000313" key="1">
    <source>
        <dbReference type="EMBL" id="QLH49079.1"/>
    </source>
</evidence>
<dbReference type="Pfam" id="PF11275">
    <property type="entry name" value="DUF3077"/>
    <property type="match status" value="1"/>
</dbReference>
<dbReference type="EMBL" id="CP058708">
    <property type="protein sequence ID" value="QLH49079.1"/>
    <property type="molecule type" value="Genomic_DNA"/>
</dbReference>
<evidence type="ECO:0000313" key="2">
    <source>
        <dbReference type="Proteomes" id="UP000509684"/>
    </source>
</evidence>
<accession>A0A7D5SC26</accession>
<organism evidence="1 2">
    <name type="scientific">Candidatus Accumulibacter cognatus</name>
    <dbReference type="NCBI Taxonomy" id="2954383"/>
    <lineage>
        <taxon>Bacteria</taxon>
        <taxon>Pseudomonadati</taxon>
        <taxon>Pseudomonadota</taxon>
        <taxon>Betaproteobacteria</taxon>
        <taxon>Candidatus Accumulibacter</taxon>
    </lineage>
</organism>
<dbReference type="KEGG" id="acog:HWD57_04265"/>